<dbReference type="PANTHER" id="PTHR10443:SF12">
    <property type="entry name" value="DIPEPTIDASE"/>
    <property type="match status" value="1"/>
</dbReference>
<dbReference type="EMBL" id="JAYFUM010000010">
    <property type="protein sequence ID" value="MEA5139589.1"/>
    <property type="molecule type" value="Genomic_DNA"/>
</dbReference>
<dbReference type="SUPFAM" id="SSF51556">
    <property type="entry name" value="Metallo-dependent hydrolases"/>
    <property type="match status" value="1"/>
</dbReference>
<evidence type="ECO:0000313" key="2">
    <source>
        <dbReference type="Proteomes" id="UP001302949"/>
    </source>
</evidence>
<accession>A0ABU5Q9S2</accession>
<dbReference type="PANTHER" id="PTHR10443">
    <property type="entry name" value="MICROSOMAL DIPEPTIDASE"/>
    <property type="match status" value="1"/>
</dbReference>
<keyword evidence="2" id="KW-1185">Reference proteome</keyword>
<dbReference type="PROSITE" id="PS51365">
    <property type="entry name" value="RENAL_DIPEPTIDASE_2"/>
    <property type="match status" value="1"/>
</dbReference>
<dbReference type="GO" id="GO:0016805">
    <property type="term" value="F:dipeptidase activity"/>
    <property type="evidence" value="ECO:0007669"/>
    <property type="project" value="UniProtKB-KW"/>
</dbReference>
<dbReference type="CDD" id="cd01301">
    <property type="entry name" value="rDP_like"/>
    <property type="match status" value="1"/>
</dbReference>
<name>A0ABU5Q9S2_9BACT</name>
<protein>
    <submittedName>
        <fullName evidence="1">Dipeptidase</fullName>
        <ecNumber evidence="1">3.4.13.19</ecNumber>
    </submittedName>
</protein>
<reference evidence="1 2" key="1">
    <citation type="submission" date="2023-12" db="EMBL/GenBank/DDBJ databases">
        <title>Novel species of the genus Arcicella isolated from rivers.</title>
        <authorList>
            <person name="Lu H."/>
        </authorList>
    </citation>
    <scope>NUCLEOTIDE SEQUENCE [LARGE SCALE GENOMIC DNA]</scope>
    <source>
        <strain evidence="1 2">KCTC 23307</strain>
    </source>
</reference>
<comment type="caution">
    <text evidence="1">The sequence shown here is derived from an EMBL/GenBank/DDBJ whole genome shotgun (WGS) entry which is preliminary data.</text>
</comment>
<sequence>MQKNYLSLIVLALLMFSNLVTFGKPQNRVIPPKSIRHTLDKDELLRKKAEELAHKFIIVDGHVDLPYRLHGKMEDVSVQTAGGDFDYVRAKKGGLSAPFMSIYVPADLQRKKGFSKALADSLIDMVETLVKQYPDKFALAKSPADIQANFKKGLISLPMGMENGSPVESNLANLQYFYDRGIRYITLCHGEDNFICDTSYDTTNTWRGLSPIGRQVVREMNRLGIMLDCSHISDDTFAQVVALSKAPVIASHSSCRAFTPGFIRNAPDNLIKAMAKKGGVIMINYSSMFLDSVSNKTYETKRTHLRQWQKEHNLVPKDSAARAYEALYDKEHPTPLTNVERVADHIDHVKKIAGIDYVGLGSDFDGVGPTLPDGLKDCSQLPNLIYVLLKRGYSEKDIEKICYKNVFRVWNKVAEVAKHF</sequence>
<dbReference type="Proteomes" id="UP001302949">
    <property type="component" value="Unassembled WGS sequence"/>
</dbReference>
<dbReference type="InterPro" id="IPR008257">
    <property type="entry name" value="Pept_M19"/>
</dbReference>
<keyword evidence="1" id="KW-0224">Dipeptidase</keyword>
<dbReference type="Gene3D" id="3.20.20.140">
    <property type="entry name" value="Metal-dependent hydrolases"/>
    <property type="match status" value="1"/>
</dbReference>
<keyword evidence="1" id="KW-0645">Protease</keyword>
<dbReference type="Pfam" id="PF01244">
    <property type="entry name" value="Peptidase_M19"/>
    <property type="match status" value="1"/>
</dbReference>
<organism evidence="1 2">
    <name type="scientific">Arcicella rigui</name>
    <dbReference type="NCBI Taxonomy" id="797020"/>
    <lineage>
        <taxon>Bacteria</taxon>
        <taxon>Pseudomonadati</taxon>
        <taxon>Bacteroidota</taxon>
        <taxon>Cytophagia</taxon>
        <taxon>Cytophagales</taxon>
        <taxon>Flectobacillaceae</taxon>
        <taxon>Arcicella</taxon>
    </lineage>
</organism>
<evidence type="ECO:0000313" key="1">
    <source>
        <dbReference type="EMBL" id="MEA5139589.1"/>
    </source>
</evidence>
<proteinExistence type="predicted"/>
<dbReference type="RefSeq" id="WP_323296742.1">
    <property type="nucleotide sequence ID" value="NZ_JAYFUM010000010.1"/>
</dbReference>
<gene>
    <name evidence="1" type="ORF">VB248_10600</name>
</gene>
<dbReference type="EC" id="3.4.13.19" evidence="1"/>
<dbReference type="InterPro" id="IPR032466">
    <property type="entry name" value="Metal_Hydrolase"/>
</dbReference>
<keyword evidence="1" id="KW-0378">Hydrolase</keyword>